<organism evidence="1 2">
    <name type="scientific">Pleurodeles waltl</name>
    <name type="common">Iberian ribbed newt</name>
    <dbReference type="NCBI Taxonomy" id="8319"/>
    <lineage>
        <taxon>Eukaryota</taxon>
        <taxon>Metazoa</taxon>
        <taxon>Chordata</taxon>
        <taxon>Craniata</taxon>
        <taxon>Vertebrata</taxon>
        <taxon>Euteleostomi</taxon>
        <taxon>Amphibia</taxon>
        <taxon>Batrachia</taxon>
        <taxon>Caudata</taxon>
        <taxon>Salamandroidea</taxon>
        <taxon>Salamandridae</taxon>
        <taxon>Pleurodelinae</taxon>
        <taxon>Pleurodeles</taxon>
    </lineage>
</organism>
<dbReference type="EMBL" id="JANPWB010000010">
    <property type="protein sequence ID" value="KAJ1143776.1"/>
    <property type="molecule type" value="Genomic_DNA"/>
</dbReference>
<protein>
    <submittedName>
        <fullName evidence="1">Uncharacterized protein</fullName>
    </submittedName>
</protein>
<reference evidence="1" key="1">
    <citation type="journal article" date="2022" name="bioRxiv">
        <title>Sequencing and chromosome-scale assembly of the giantPleurodeles waltlgenome.</title>
        <authorList>
            <person name="Brown T."/>
            <person name="Elewa A."/>
            <person name="Iarovenko S."/>
            <person name="Subramanian E."/>
            <person name="Araus A.J."/>
            <person name="Petzold A."/>
            <person name="Susuki M."/>
            <person name="Suzuki K.-i.T."/>
            <person name="Hayashi T."/>
            <person name="Toyoda A."/>
            <person name="Oliveira C."/>
            <person name="Osipova E."/>
            <person name="Leigh N.D."/>
            <person name="Simon A."/>
            <person name="Yun M.H."/>
        </authorList>
    </citation>
    <scope>NUCLEOTIDE SEQUENCE</scope>
    <source>
        <strain evidence="1">20211129_DDA</strain>
        <tissue evidence="1">Liver</tissue>
    </source>
</reference>
<proteinExistence type="predicted"/>
<name>A0AAV7QTE6_PLEWA</name>
<evidence type="ECO:0000313" key="2">
    <source>
        <dbReference type="Proteomes" id="UP001066276"/>
    </source>
</evidence>
<dbReference type="AlphaFoldDB" id="A0AAV7QTE6"/>
<accession>A0AAV7QTE6</accession>
<sequence length="70" mass="8017">MQRAIERSRFRLRLLLAAQYSWDRKSLAGAGKMVLRCGAMQRAIECSRFKLRPLLAAQYFLDRKSRAGAG</sequence>
<keyword evidence="2" id="KW-1185">Reference proteome</keyword>
<gene>
    <name evidence="1" type="ORF">NDU88_010080</name>
</gene>
<evidence type="ECO:0000313" key="1">
    <source>
        <dbReference type="EMBL" id="KAJ1143776.1"/>
    </source>
</evidence>
<dbReference type="Proteomes" id="UP001066276">
    <property type="component" value="Chromosome 6"/>
</dbReference>
<comment type="caution">
    <text evidence="1">The sequence shown here is derived from an EMBL/GenBank/DDBJ whole genome shotgun (WGS) entry which is preliminary data.</text>
</comment>